<dbReference type="EMBL" id="VOIH02000004">
    <property type="protein sequence ID" value="KAF3449119.1"/>
    <property type="molecule type" value="Genomic_DNA"/>
</dbReference>
<sequence length="175" mass="20076">MFSRSSPEIALSKQIGIWSYDGLGIDDDKEKGKAWFQGIVDSKHFRGKKLYHEGQLSSSFPRAFKLEIEYVFDQVLLVTGNEDFVIDLPGQPQVNFQHYAGYVKRARSRPKTTFKAQRIVEEQLKVAKERAKAVEKMNEELVKQIAELKACQDGMEASIYEKLQADMRQHFEGQG</sequence>
<accession>A0A8K0MK61</accession>
<reference evidence="2" key="1">
    <citation type="submission" date="2020-03" db="EMBL/GenBank/DDBJ databases">
        <title>A high-quality chromosome-level genome assembly of a woody plant with both climbing and erect habits, Rhamnella rubrinervis.</title>
        <authorList>
            <person name="Lu Z."/>
            <person name="Yang Y."/>
            <person name="Zhu X."/>
            <person name="Sun Y."/>
        </authorList>
    </citation>
    <scope>NUCLEOTIDE SEQUENCE</scope>
    <source>
        <strain evidence="2">BYM</strain>
        <tissue evidence="2">Leaf</tissue>
    </source>
</reference>
<feature type="coiled-coil region" evidence="1">
    <location>
        <begin position="117"/>
        <end position="151"/>
    </location>
</feature>
<protein>
    <submittedName>
        <fullName evidence="2">Uncharacterized protein</fullName>
    </submittedName>
</protein>
<proteinExistence type="predicted"/>
<dbReference type="AlphaFoldDB" id="A0A8K0MK61"/>
<organism evidence="2 3">
    <name type="scientific">Rhamnella rubrinervis</name>
    <dbReference type="NCBI Taxonomy" id="2594499"/>
    <lineage>
        <taxon>Eukaryota</taxon>
        <taxon>Viridiplantae</taxon>
        <taxon>Streptophyta</taxon>
        <taxon>Embryophyta</taxon>
        <taxon>Tracheophyta</taxon>
        <taxon>Spermatophyta</taxon>
        <taxon>Magnoliopsida</taxon>
        <taxon>eudicotyledons</taxon>
        <taxon>Gunneridae</taxon>
        <taxon>Pentapetalae</taxon>
        <taxon>rosids</taxon>
        <taxon>fabids</taxon>
        <taxon>Rosales</taxon>
        <taxon>Rhamnaceae</taxon>
        <taxon>rhamnoid group</taxon>
        <taxon>Rhamneae</taxon>
        <taxon>Rhamnella</taxon>
    </lineage>
</organism>
<gene>
    <name evidence="2" type="ORF">FNV43_RR09844</name>
</gene>
<evidence type="ECO:0000313" key="3">
    <source>
        <dbReference type="Proteomes" id="UP000796880"/>
    </source>
</evidence>
<keyword evidence="3" id="KW-1185">Reference proteome</keyword>
<evidence type="ECO:0000256" key="1">
    <source>
        <dbReference type="SAM" id="Coils"/>
    </source>
</evidence>
<name>A0A8K0MK61_9ROSA</name>
<evidence type="ECO:0000313" key="2">
    <source>
        <dbReference type="EMBL" id="KAF3449119.1"/>
    </source>
</evidence>
<dbReference type="Proteomes" id="UP000796880">
    <property type="component" value="Unassembled WGS sequence"/>
</dbReference>
<comment type="caution">
    <text evidence="2">The sequence shown here is derived from an EMBL/GenBank/DDBJ whole genome shotgun (WGS) entry which is preliminary data.</text>
</comment>
<keyword evidence="1" id="KW-0175">Coiled coil</keyword>